<dbReference type="AlphaFoldDB" id="A0A7R8WLT7"/>
<dbReference type="GO" id="GO:0015485">
    <property type="term" value="F:cholesterol binding"/>
    <property type="evidence" value="ECO:0007669"/>
    <property type="project" value="TreeGrafter"/>
</dbReference>
<dbReference type="InterPro" id="IPR051869">
    <property type="entry name" value="STARD3"/>
</dbReference>
<dbReference type="SMART" id="SM00234">
    <property type="entry name" value="START"/>
    <property type="match status" value="1"/>
</dbReference>
<dbReference type="GO" id="GO:0005789">
    <property type="term" value="C:endoplasmic reticulum membrane"/>
    <property type="evidence" value="ECO:0007669"/>
    <property type="project" value="TreeGrafter"/>
</dbReference>
<proteinExistence type="predicted"/>
<organism evidence="1">
    <name type="scientific">Cyprideis torosa</name>
    <dbReference type="NCBI Taxonomy" id="163714"/>
    <lineage>
        <taxon>Eukaryota</taxon>
        <taxon>Metazoa</taxon>
        <taxon>Ecdysozoa</taxon>
        <taxon>Arthropoda</taxon>
        <taxon>Crustacea</taxon>
        <taxon>Oligostraca</taxon>
        <taxon>Ostracoda</taxon>
        <taxon>Podocopa</taxon>
        <taxon>Podocopida</taxon>
        <taxon>Cytherocopina</taxon>
        <taxon>Cytheroidea</taxon>
        <taxon>Cytherideidae</taxon>
        <taxon>Cyprideis</taxon>
    </lineage>
</organism>
<dbReference type="InterPro" id="IPR000799">
    <property type="entry name" value="StAR-like"/>
</dbReference>
<sequence length="262" mass="29493">MAPSITSLDSLITSQRDNQSNAPWLNIHASSLLAKSTSTPSTNTSSESSMIGQDSEVPRYTVELPYNYTSIFKELWDDGEAMVDWNPQVESFRYLKKIGNNVTIGYQITSPIAYGLLSQRDFVAVAHFEAEEETKIRWLTIVSVKYSGMPEQKDYVRGLHLPGSGVKLEASPDSPDDKTIFTWIMIPDLKFGYIPKSIIKKVLPSQIKLYYESLRKRMSQLYPSHRFNGNAAPAPSALVLSPQLQKEGMRYQCKVTSLAERV</sequence>
<gene>
    <name evidence="1" type="ORF">CTOB1V02_LOCUS8869</name>
</gene>
<dbReference type="OrthoDB" id="74575at2759"/>
<reference evidence="1" key="1">
    <citation type="submission" date="2020-11" db="EMBL/GenBank/DDBJ databases">
        <authorList>
            <person name="Tran Van P."/>
        </authorList>
    </citation>
    <scope>NUCLEOTIDE SEQUENCE</scope>
</reference>
<dbReference type="GO" id="GO:0005765">
    <property type="term" value="C:lysosomal membrane"/>
    <property type="evidence" value="ECO:0007669"/>
    <property type="project" value="TreeGrafter"/>
</dbReference>
<dbReference type="EMBL" id="OB663127">
    <property type="protein sequence ID" value="CAD7231014.1"/>
    <property type="molecule type" value="Genomic_DNA"/>
</dbReference>
<dbReference type="InterPro" id="IPR002913">
    <property type="entry name" value="START_lipid-bd_dom"/>
</dbReference>
<dbReference type="InterPro" id="IPR023393">
    <property type="entry name" value="START-like_dom_sf"/>
</dbReference>
<dbReference type="PANTHER" id="PTHR46121">
    <property type="entry name" value="STEROIDOGENIC ACUTE REGULATORY PROTEIN-LIKE"/>
    <property type="match status" value="1"/>
</dbReference>
<dbReference type="GO" id="GO:0140284">
    <property type="term" value="C:endoplasmic reticulum-endosome membrane contact site"/>
    <property type="evidence" value="ECO:0007669"/>
    <property type="project" value="TreeGrafter"/>
</dbReference>
<evidence type="ECO:0000313" key="1">
    <source>
        <dbReference type="EMBL" id="CAD7231014.1"/>
    </source>
</evidence>
<dbReference type="GO" id="GO:0031902">
    <property type="term" value="C:late endosome membrane"/>
    <property type="evidence" value="ECO:0007669"/>
    <property type="project" value="TreeGrafter"/>
</dbReference>
<protein>
    <submittedName>
        <fullName evidence="1">Uncharacterized protein</fullName>
    </submittedName>
</protein>
<dbReference type="GO" id="GO:0030301">
    <property type="term" value="P:cholesterol transport"/>
    <property type="evidence" value="ECO:0007669"/>
    <property type="project" value="TreeGrafter"/>
</dbReference>
<dbReference type="GO" id="GO:0099044">
    <property type="term" value="P:vesicle tethering to endoplasmic reticulum"/>
    <property type="evidence" value="ECO:0007669"/>
    <property type="project" value="TreeGrafter"/>
</dbReference>
<name>A0A7R8WLT7_9CRUS</name>
<accession>A0A7R8WLT7</accession>
<dbReference type="Pfam" id="PF01852">
    <property type="entry name" value="START"/>
    <property type="match status" value="1"/>
</dbReference>
<dbReference type="PANTHER" id="PTHR46121:SF1">
    <property type="entry name" value="STARD3 N-TERMINAL-LIKE PROTEIN"/>
    <property type="match status" value="1"/>
</dbReference>
<dbReference type="Gene3D" id="3.30.530.20">
    <property type="match status" value="1"/>
</dbReference>
<dbReference type="PROSITE" id="PS50848">
    <property type="entry name" value="START"/>
    <property type="match status" value="1"/>
</dbReference>
<dbReference type="PRINTS" id="PR00978">
    <property type="entry name" value="STARPROTEIN"/>
</dbReference>
<dbReference type="SUPFAM" id="SSF55961">
    <property type="entry name" value="Bet v1-like"/>
    <property type="match status" value="1"/>
</dbReference>